<keyword evidence="2" id="KW-1185">Reference proteome</keyword>
<dbReference type="AlphaFoldDB" id="A0AAN7U379"/>
<protein>
    <submittedName>
        <fullName evidence="1">Uncharacterized protein</fullName>
    </submittedName>
</protein>
<organism evidence="1 2">
    <name type="scientific">Xylaria bambusicola</name>
    <dbReference type="NCBI Taxonomy" id="326684"/>
    <lineage>
        <taxon>Eukaryota</taxon>
        <taxon>Fungi</taxon>
        <taxon>Dikarya</taxon>
        <taxon>Ascomycota</taxon>
        <taxon>Pezizomycotina</taxon>
        <taxon>Sordariomycetes</taxon>
        <taxon>Xylariomycetidae</taxon>
        <taxon>Xylariales</taxon>
        <taxon>Xylariaceae</taxon>
        <taxon>Xylaria</taxon>
    </lineage>
</organism>
<dbReference type="EMBL" id="JAWHQM010000001">
    <property type="protein sequence ID" value="KAK5624370.1"/>
    <property type="molecule type" value="Genomic_DNA"/>
</dbReference>
<sequence>MRKNSSLHLFSAGSVLHPTRPKPALTRWSQSAQHPRIGNKLLVVARSHLRWKSGNIRVADSAIDLSDLSETYRPRTDALSLDLALELRRIEVLAFQDNGSNALDILKALDESDGDIMVLKGMRCLQAYRKRIRPLSLEEARKVIDIDDAGKIVQDWFFQPRVRAAIETNYGENKIFLSLVAYILVGAGKATTLRTWMKQQRKGLKTTSLNNKMIYEKYKWKDTAMAMLVTALITWHPRGLADAGYDYFSMEYEEYWPKMGGPMEFYQGITRSPWAQTVTHIDQNYLSKSYPASVHSFERCASHVIDYHNRTDPFYEPMITAALQTVHPTRPSADLYVSLLREICEDQEHPFRFFCRGQSGTRKDFARYHYAVGERASRLLKSQGRYTDASFVVSTVYKIWGDSDFLSPYAIQRYNELFNKEGR</sequence>
<proteinExistence type="predicted"/>
<comment type="caution">
    <text evidence="1">The sequence shown here is derived from an EMBL/GenBank/DDBJ whole genome shotgun (WGS) entry which is preliminary data.</text>
</comment>
<evidence type="ECO:0000313" key="1">
    <source>
        <dbReference type="EMBL" id="KAK5624370.1"/>
    </source>
</evidence>
<evidence type="ECO:0000313" key="2">
    <source>
        <dbReference type="Proteomes" id="UP001305414"/>
    </source>
</evidence>
<reference evidence="1 2" key="1">
    <citation type="submission" date="2023-10" db="EMBL/GenBank/DDBJ databases">
        <title>Draft genome sequence of Xylaria bambusicola isolate GMP-LS, the root and basal stem rot pathogen of sugarcane in Indonesia.</title>
        <authorList>
            <person name="Selvaraj P."/>
            <person name="Muralishankar V."/>
            <person name="Muruganantham S."/>
            <person name="Sp S."/>
            <person name="Haryani S."/>
            <person name="Lau K.J.X."/>
            <person name="Naqvi N.I."/>
        </authorList>
    </citation>
    <scope>NUCLEOTIDE SEQUENCE [LARGE SCALE GENOMIC DNA]</scope>
    <source>
        <strain evidence="1">GMP-LS</strain>
    </source>
</reference>
<name>A0AAN7U379_9PEZI</name>
<gene>
    <name evidence="1" type="ORF">RRF57_000086</name>
</gene>
<accession>A0AAN7U379</accession>
<dbReference type="Proteomes" id="UP001305414">
    <property type="component" value="Unassembled WGS sequence"/>
</dbReference>